<accession>A0ABQ7GCN2</accession>
<reference evidence="4" key="1">
    <citation type="submission" date="2017-08" db="EMBL/GenBank/DDBJ databases">
        <authorList>
            <person name="Polle J.E."/>
            <person name="Barry K."/>
            <person name="Cushman J."/>
            <person name="Schmutz J."/>
            <person name="Tran D."/>
            <person name="Hathwaick L.T."/>
            <person name="Yim W.C."/>
            <person name="Jenkins J."/>
            <person name="Mckie-Krisberg Z.M."/>
            <person name="Prochnik S."/>
            <person name="Lindquist E."/>
            <person name="Dockter R.B."/>
            <person name="Adam C."/>
            <person name="Molina H."/>
            <person name="Bunkerborg J."/>
            <person name="Jin E."/>
            <person name="Buchheim M."/>
            <person name="Magnuson J."/>
        </authorList>
    </citation>
    <scope>NUCLEOTIDE SEQUENCE</scope>
    <source>
        <strain evidence="4">CCAP 19/18</strain>
    </source>
</reference>
<dbReference type="PANTHER" id="PTHR45982:SF1">
    <property type="entry name" value="REGULATOR OF CHROMOSOME CONDENSATION"/>
    <property type="match status" value="1"/>
</dbReference>
<feature type="region of interest" description="Disordered" evidence="2">
    <location>
        <begin position="56"/>
        <end position="82"/>
    </location>
</feature>
<dbReference type="Pfam" id="PF00415">
    <property type="entry name" value="RCC1"/>
    <property type="match status" value="3"/>
</dbReference>
<dbReference type="Proteomes" id="UP000815325">
    <property type="component" value="Unassembled WGS sequence"/>
</dbReference>
<sequence length="594" mass="62891">MRNVEKMGFSPYSMLWRLLLTLLVFVLSPHGLASVSRKRGVGIPNWRGVNMEARLSKTRGKPGLHEPPQQRRSLQSMEPPSPLSSLMEIEEINAISSRGELTCGINATRAFCWGVPRDLADLFNINGSVISMESMEEMVHEAGDAWRMLEVGPNFACGIQLYTDVLYCLGLGSLGQLGNGIKEDSAFPVCTLPDVATVSVGKNHACAIKLDGSGYCWGKGVDYQLGDGVAENSATPVLVPSRGAWLQLVAGDTVTCGVTLNGTLFCWGSSTTGLLGLGSSVSVKETPTQLGPPSARVGDEWAGVYTGFQYVCAYTLMGDCYCWGGEGDSFFSTSTPTLVFNSTVSGYIIVGVSVGSLHACALGLDSQSGVGRVLCWGDNVYGQSLPASEITVIETPTLVNKLLPYDVIAVSASNFHTCAQTQETTVCFGDGRYFGIDAGEGVVTFAEIQWALDPYPDCANPACKTCHDLPDGTETCERCVGGHFLVPQANSTAFGCEPCPDTQCSTFECGSNIQCPEGNSFYTLPECTEPQPPAPPSTSPPPSPPPPSPPPPSTPPPPSPSPPTPSPGPPPSPSPTPPCKWFLPGMGLTQKHVF</sequence>
<evidence type="ECO:0000256" key="3">
    <source>
        <dbReference type="SAM" id="SignalP"/>
    </source>
</evidence>
<dbReference type="Gene3D" id="2.130.10.30">
    <property type="entry name" value="Regulator of chromosome condensation 1/beta-lactamase-inhibitor protein II"/>
    <property type="match status" value="2"/>
</dbReference>
<dbReference type="PROSITE" id="PS50012">
    <property type="entry name" value="RCC1_3"/>
    <property type="match status" value="4"/>
</dbReference>
<dbReference type="InterPro" id="IPR009091">
    <property type="entry name" value="RCC1/BLIP-II"/>
</dbReference>
<dbReference type="PANTHER" id="PTHR45982">
    <property type="entry name" value="REGULATOR OF CHROMOSOME CONDENSATION"/>
    <property type="match status" value="1"/>
</dbReference>
<dbReference type="PRINTS" id="PR01217">
    <property type="entry name" value="PRICHEXTENSN"/>
</dbReference>
<evidence type="ECO:0000313" key="4">
    <source>
        <dbReference type="EMBL" id="KAF5832372.1"/>
    </source>
</evidence>
<feature type="chain" id="PRO_5046851086" evidence="3">
    <location>
        <begin position="34"/>
        <end position="594"/>
    </location>
</feature>
<feature type="repeat" description="RCC1" evidence="1">
    <location>
        <begin position="164"/>
        <end position="211"/>
    </location>
</feature>
<gene>
    <name evidence="4" type="ORF">DUNSADRAFT_11744</name>
</gene>
<feature type="signal peptide" evidence="3">
    <location>
        <begin position="1"/>
        <end position="33"/>
    </location>
</feature>
<feature type="repeat" description="RCC1" evidence="1">
    <location>
        <begin position="212"/>
        <end position="261"/>
    </location>
</feature>
<keyword evidence="3" id="KW-0732">Signal</keyword>
<comment type="caution">
    <text evidence="4">The sequence shown here is derived from an EMBL/GenBank/DDBJ whole genome shotgun (WGS) entry which is preliminary data.</text>
</comment>
<keyword evidence="5" id="KW-1185">Reference proteome</keyword>
<evidence type="ECO:0000256" key="1">
    <source>
        <dbReference type="PROSITE-ProRule" id="PRU00235"/>
    </source>
</evidence>
<dbReference type="EMBL" id="MU069878">
    <property type="protein sequence ID" value="KAF5832372.1"/>
    <property type="molecule type" value="Genomic_DNA"/>
</dbReference>
<evidence type="ECO:0000256" key="2">
    <source>
        <dbReference type="SAM" id="MobiDB-lite"/>
    </source>
</evidence>
<feature type="repeat" description="RCC1" evidence="1">
    <location>
        <begin position="262"/>
        <end position="317"/>
    </location>
</feature>
<dbReference type="InterPro" id="IPR000408">
    <property type="entry name" value="Reg_chr_condens"/>
</dbReference>
<name>A0ABQ7GCN2_DUNSA</name>
<evidence type="ECO:0000313" key="5">
    <source>
        <dbReference type="Proteomes" id="UP000815325"/>
    </source>
</evidence>
<protein>
    <submittedName>
        <fullName evidence="4">Regulator of chromosome condensation 1/beta-lactamase-inhibitor protein II</fullName>
    </submittedName>
</protein>
<feature type="compositionally biased region" description="Pro residues" evidence="2">
    <location>
        <begin position="530"/>
        <end position="578"/>
    </location>
</feature>
<feature type="repeat" description="RCC1" evidence="1">
    <location>
        <begin position="371"/>
        <end position="423"/>
    </location>
</feature>
<dbReference type="InterPro" id="IPR051553">
    <property type="entry name" value="Ran_GTPase-activating"/>
</dbReference>
<dbReference type="SUPFAM" id="SSF50985">
    <property type="entry name" value="RCC1/BLIP-II"/>
    <property type="match status" value="1"/>
</dbReference>
<proteinExistence type="predicted"/>
<organism evidence="4 5">
    <name type="scientific">Dunaliella salina</name>
    <name type="common">Green alga</name>
    <name type="synonym">Protococcus salinus</name>
    <dbReference type="NCBI Taxonomy" id="3046"/>
    <lineage>
        <taxon>Eukaryota</taxon>
        <taxon>Viridiplantae</taxon>
        <taxon>Chlorophyta</taxon>
        <taxon>core chlorophytes</taxon>
        <taxon>Chlorophyceae</taxon>
        <taxon>CS clade</taxon>
        <taxon>Chlamydomonadales</taxon>
        <taxon>Dunaliellaceae</taxon>
        <taxon>Dunaliella</taxon>
    </lineage>
</organism>
<feature type="region of interest" description="Disordered" evidence="2">
    <location>
        <begin position="526"/>
        <end position="594"/>
    </location>
</feature>